<dbReference type="InterPro" id="IPR036890">
    <property type="entry name" value="HATPase_C_sf"/>
</dbReference>
<evidence type="ECO:0000313" key="7">
    <source>
        <dbReference type="EMBL" id="ABJ05200.1"/>
    </source>
</evidence>
<dbReference type="SUPFAM" id="SSF55785">
    <property type="entry name" value="PYP-like sensor domain (PAS domain)"/>
    <property type="match status" value="1"/>
</dbReference>
<dbReference type="Pfam" id="PF02518">
    <property type="entry name" value="HATPase_c"/>
    <property type="match status" value="1"/>
</dbReference>
<organism evidence="7">
    <name type="scientific">Rhodopseudomonas palustris (strain BisA53)</name>
    <dbReference type="NCBI Taxonomy" id="316055"/>
    <lineage>
        <taxon>Bacteria</taxon>
        <taxon>Pseudomonadati</taxon>
        <taxon>Pseudomonadota</taxon>
        <taxon>Alphaproteobacteria</taxon>
        <taxon>Hyphomicrobiales</taxon>
        <taxon>Nitrobacteraceae</taxon>
        <taxon>Rhodopseudomonas</taxon>
    </lineage>
</organism>
<dbReference type="EMBL" id="CP000463">
    <property type="protein sequence ID" value="ABJ05200.1"/>
    <property type="molecule type" value="Genomic_DNA"/>
</dbReference>
<evidence type="ECO:0000259" key="6">
    <source>
        <dbReference type="PROSITE" id="PS50112"/>
    </source>
</evidence>
<dbReference type="InterPro" id="IPR035965">
    <property type="entry name" value="PAS-like_dom_sf"/>
</dbReference>
<dbReference type="SMART" id="SM00091">
    <property type="entry name" value="PAS"/>
    <property type="match status" value="1"/>
</dbReference>
<evidence type="ECO:0000256" key="3">
    <source>
        <dbReference type="ARBA" id="ARBA00022553"/>
    </source>
</evidence>
<dbReference type="InterPro" id="IPR004358">
    <property type="entry name" value="Sig_transdc_His_kin-like_C"/>
</dbReference>
<dbReference type="HOGENOM" id="CLU_000445_114_39_5"/>
<dbReference type="PANTHER" id="PTHR43065:SF42">
    <property type="entry name" value="TWO-COMPONENT SENSOR PPRA"/>
    <property type="match status" value="1"/>
</dbReference>
<dbReference type="InterPro" id="IPR005467">
    <property type="entry name" value="His_kinase_dom"/>
</dbReference>
<dbReference type="AlphaFoldDB" id="Q07S84"/>
<feature type="domain" description="PAS" evidence="6">
    <location>
        <begin position="75"/>
        <end position="139"/>
    </location>
</feature>
<dbReference type="Gene3D" id="3.30.565.10">
    <property type="entry name" value="Histidine kinase-like ATPase, C-terminal domain"/>
    <property type="match status" value="1"/>
</dbReference>
<dbReference type="SMART" id="SM00388">
    <property type="entry name" value="HisKA"/>
    <property type="match status" value="1"/>
</dbReference>
<dbReference type="PROSITE" id="PS50112">
    <property type="entry name" value="PAS"/>
    <property type="match status" value="1"/>
</dbReference>
<dbReference type="NCBIfam" id="TIGR00229">
    <property type="entry name" value="sensory_box"/>
    <property type="match status" value="1"/>
</dbReference>
<dbReference type="CDD" id="cd00082">
    <property type="entry name" value="HisKA"/>
    <property type="match status" value="1"/>
</dbReference>
<keyword evidence="3" id="KW-0597">Phosphoprotein</keyword>
<keyword evidence="4" id="KW-0175">Coiled coil</keyword>
<dbReference type="PANTHER" id="PTHR43065">
    <property type="entry name" value="SENSOR HISTIDINE KINASE"/>
    <property type="match status" value="1"/>
</dbReference>
<dbReference type="InterPro" id="IPR036097">
    <property type="entry name" value="HisK_dim/P_sf"/>
</dbReference>
<dbReference type="GO" id="GO:0000155">
    <property type="term" value="F:phosphorelay sensor kinase activity"/>
    <property type="evidence" value="ECO:0007669"/>
    <property type="project" value="InterPro"/>
</dbReference>
<evidence type="ECO:0000259" key="5">
    <source>
        <dbReference type="PROSITE" id="PS50109"/>
    </source>
</evidence>
<dbReference type="SUPFAM" id="SSF47384">
    <property type="entry name" value="Homodimeric domain of signal transducing histidine kinase"/>
    <property type="match status" value="1"/>
</dbReference>
<reference evidence="7" key="1">
    <citation type="submission" date="2006-09" db="EMBL/GenBank/DDBJ databases">
        <title>Complete sequence of Rhodopseudomonas palustris BisA53.</title>
        <authorList>
            <consortium name="US DOE Joint Genome Institute"/>
            <person name="Copeland A."/>
            <person name="Lucas S."/>
            <person name="Lapidus A."/>
            <person name="Barry K."/>
            <person name="Detter J.C."/>
            <person name="Glavina del Rio T."/>
            <person name="Hammon N."/>
            <person name="Israni S."/>
            <person name="Dalin E."/>
            <person name="Tice H."/>
            <person name="Pitluck S."/>
            <person name="Chain P."/>
            <person name="Malfatti S."/>
            <person name="Shin M."/>
            <person name="Vergez L."/>
            <person name="Schmutz J."/>
            <person name="Larimer F."/>
            <person name="Land M."/>
            <person name="Hauser L."/>
            <person name="Pelletier D.A."/>
            <person name="Kyrpides N."/>
            <person name="Kim E."/>
            <person name="Harwood C.S."/>
            <person name="Oda Y."/>
            <person name="Richardson P."/>
        </authorList>
    </citation>
    <scope>NUCLEOTIDE SEQUENCE [LARGE SCALE GENOMIC DNA]</scope>
    <source>
        <strain evidence="7">BisA53</strain>
    </source>
</reference>
<dbReference type="PROSITE" id="PS50109">
    <property type="entry name" value="HIS_KIN"/>
    <property type="match status" value="1"/>
</dbReference>
<dbReference type="InterPro" id="IPR000014">
    <property type="entry name" value="PAS"/>
</dbReference>
<dbReference type="Pfam" id="PF08448">
    <property type="entry name" value="PAS_4"/>
    <property type="match status" value="1"/>
</dbReference>
<feature type="domain" description="Histidine kinase" evidence="5">
    <location>
        <begin position="226"/>
        <end position="463"/>
    </location>
</feature>
<dbReference type="CDD" id="cd00130">
    <property type="entry name" value="PAS"/>
    <property type="match status" value="1"/>
</dbReference>
<gene>
    <name evidence="7" type="ordered locus">RPE_1248</name>
</gene>
<accession>Q07S84</accession>
<sequence>MTGEPVGTNALRPQRPIAGEKTGLIDRVAAGLPFALEGDQEAAWIEVIRKMDEVYADLLRYETELEDKNTALEEAQAFISSVIESVSDILIVCDRNGAILQINPAAMQLLGCRSEALAQRSLGDLVDPLDRARVDALLRAKSPCDVINLEVRFVTASGLSDLYAVNAASRCDQAGTRVGTVWTGRPIGELRRAYEALHSAHGELQRAQRQLIEQEKMASLGRLVAGVAHELNNPISFVYGNIHTLERYRQRMSSYLAAIHGGAEPDEIAALRRELRIDALLEDYGSLIDGTLEGAMRVSDVVKNLRRLTFPKPGEAESVDVERVARTAALWASRAKPGRVQLSFDIEPELWVIGNEGQFHQIMVNLIDNAIDAVRGAAEPMIAITARQRDGEIAISIADNGTGLSDGLIDKIFEPFFTTKPVGEGTGLGLWISYGIAREHGGTLAAMNRPEGGALFTLTLPAG</sequence>
<dbReference type="EC" id="2.7.13.3" evidence="2"/>
<dbReference type="OrthoDB" id="226486at2"/>
<dbReference type="InterPro" id="IPR003594">
    <property type="entry name" value="HATPase_dom"/>
</dbReference>
<dbReference type="eggNOG" id="COG4191">
    <property type="taxonomic scope" value="Bacteria"/>
</dbReference>
<feature type="coiled-coil region" evidence="4">
    <location>
        <begin position="190"/>
        <end position="217"/>
    </location>
</feature>
<dbReference type="PRINTS" id="PR00344">
    <property type="entry name" value="BCTRLSENSOR"/>
</dbReference>
<protein>
    <recommendedName>
        <fullName evidence="2">histidine kinase</fullName>
        <ecNumber evidence="2">2.7.13.3</ecNumber>
    </recommendedName>
</protein>
<dbReference type="SUPFAM" id="SSF55874">
    <property type="entry name" value="ATPase domain of HSP90 chaperone/DNA topoisomerase II/histidine kinase"/>
    <property type="match status" value="1"/>
</dbReference>
<dbReference type="KEGG" id="rpe:RPE_1248"/>
<name>Q07S84_RHOP5</name>
<evidence type="ECO:0000256" key="1">
    <source>
        <dbReference type="ARBA" id="ARBA00000085"/>
    </source>
</evidence>
<dbReference type="Gene3D" id="1.10.287.130">
    <property type="match status" value="1"/>
</dbReference>
<proteinExistence type="predicted"/>
<dbReference type="SMART" id="SM00387">
    <property type="entry name" value="HATPase_c"/>
    <property type="match status" value="1"/>
</dbReference>
<keyword evidence="7" id="KW-0418">Kinase</keyword>
<evidence type="ECO:0000256" key="2">
    <source>
        <dbReference type="ARBA" id="ARBA00012438"/>
    </source>
</evidence>
<dbReference type="InterPro" id="IPR003661">
    <property type="entry name" value="HisK_dim/P_dom"/>
</dbReference>
<keyword evidence="7" id="KW-0808">Transferase</keyword>
<dbReference type="Gene3D" id="3.30.450.20">
    <property type="entry name" value="PAS domain"/>
    <property type="match status" value="1"/>
</dbReference>
<evidence type="ECO:0000256" key="4">
    <source>
        <dbReference type="SAM" id="Coils"/>
    </source>
</evidence>
<dbReference type="InterPro" id="IPR013656">
    <property type="entry name" value="PAS_4"/>
</dbReference>
<comment type="catalytic activity">
    <reaction evidence="1">
        <text>ATP + protein L-histidine = ADP + protein N-phospho-L-histidine.</text>
        <dbReference type="EC" id="2.7.13.3"/>
    </reaction>
</comment>
<dbReference type="STRING" id="316055.RPE_1248"/>